<keyword evidence="5 13" id="KW-0808">Transferase</keyword>
<accession>A0AAC9JRP5</accession>
<evidence type="ECO:0000313" key="18">
    <source>
        <dbReference type="Proteomes" id="UP000182703"/>
    </source>
</evidence>
<dbReference type="Pfam" id="PF06968">
    <property type="entry name" value="BATS"/>
    <property type="match status" value="1"/>
</dbReference>
<evidence type="ECO:0000256" key="8">
    <source>
        <dbReference type="ARBA" id="ARBA00022723"/>
    </source>
</evidence>
<evidence type="ECO:0000256" key="6">
    <source>
        <dbReference type="ARBA" id="ARBA00022691"/>
    </source>
</evidence>
<comment type="similarity">
    <text evidence="2 13">Belongs to the radical SAM superfamily. Biotin synthase family.</text>
</comment>
<evidence type="ECO:0000256" key="2">
    <source>
        <dbReference type="ARBA" id="ARBA00010765"/>
    </source>
</evidence>
<dbReference type="PIRSF" id="PIRSF001619">
    <property type="entry name" value="Biotin_synth"/>
    <property type="match status" value="1"/>
</dbReference>
<evidence type="ECO:0000259" key="16">
    <source>
        <dbReference type="PROSITE" id="PS51918"/>
    </source>
</evidence>
<dbReference type="Proteomes" id="UP000182703">
    <property type="component" value="Chromosome"/>
</dbReference>
<feature type="binding site" evidence="13 14">
    <location>
        <position position="73"/>
    </location>
    <ligand>
        <name>[4Fe-4S] cluster</name>
        <dbReference type="ChEBI" id="CHEBI:49883"/>
        <note>4Fe-4S-S-AdoMet</note>
    </ligand>
</feature>
<keyword evidence="11 13" id="KW-0411">Iron-sulfur</keyword>
<comment type="cofactor">
    <cofactor evidence="14">
        <name>[2Fe-2S] cluster</name>
        <dbReference type="ChEBI" id="CHEBI:190135"/>
    </cofactor>
    <text evidence="14">Binds 1 [2Fe-2S] cluster. The cluster is coordinated with 3 cysteines and 1 arginine.</text>
</comment>
<dbReference type="EMBL" id="CP018095">
    <property type="protein sequence ID" value="APF37241.1"/>
    <property type="molecule type" value="Genomic_DNA"/>
</dbReference>
<protein>
    <recommendedName>
        <fullName evidence="3 13">Biotin synthase</fullName>
        <ecNumber evidence="3 13">2.8.1.6</ecNumber>
    </recommendedName>
</protein>
<evidence type="ECO:0000256" key="10">
    <source>
        <dbReference type="ARBA" id="ARBA00023004"/>
    </source>
</evidence>
<evidence type="ECO:0000256" key="5">
    <source>
        <dbReference type="ARBA" id="ARBA00022679"/>
    </source>
</evidence>
<feature type="compositionally biased region" description="Low complexity" evidence="15">
    <location>
        <begin position="7"/>
        <end position="18"/>
    </location>
</feature>
<feature type="binding site" evidence="13 14">
    <location>
        <position position="77"/>
    </location>
    <ligand>
        <name>[4Fe-4S] cluster</name>
        <dbReference type="ChEBI" id="CHEBI:49883"/>
        <note>4Fe-4S-S-AdoMet</note>
    </ligand>
</feature>
<reference evidence="17 18" key="1">
    <citation type="submission" date="2016-11" db="EMBL/GenBank/DDBJ databases">
        <title>Complete genome sequence of the aerobically denitrifying bacterium Chelatococcus daeguensis TAD1.</title>
        <authorList>
            <person name="Yang Y."/>
            <person name="Huang S."/>
            <person name="Lin E."/>
        </authorList>
    </citation>
    <scope>NUCLEOTIDE SEQUENCE [LARGE SCALE GENOMIC DNA]</scope>
    <source>
        <strain evidence="17 18">TAD1</strain>
    </source>
</reference>
<evidence type="ECO:0000256" key="14">
    <source>
        <dbReference type="PIRSR" id="PIRSR001619-1"/>
    </source>
</evidence>
<dbReference type="InterPro" id="IPR007197">
    <property type="entry name" value="rSAM"/>
</dbReference>
<comment type="pathway">
    <text evidence="1 13">Cofactor biosynthesis; biotin biosynthesis; biotin from 7,8-diaminononanoate: step 2/2.</text>
</comment>
<feature type="binding site" evidence="13 14">
    <location>
        <position position="281"/>
    </location>
    <ligand>
        <name>[2Fe-2S] cluster</name>
        <dbReference type="ChEBI" id="CHEBI:190135"/>
    </ligand>
</feature>
<dbReference type="InterPro" id="IPR006638">
    <property type="entry name" value="Elp3/MiaA/NifB-like_rSAM"/>
</dbReference>
<dbReference type="PANTHER" id="PTHR22976">
    <property type="entry name" value="BIOTIN SYNTHASE"/>
    <property type="match status" value="1"/>
</dbReference>
<organism evidence="17 18">
    <name type="scientific">Chelatococcus daeguensis</name>
    <dbReference type="NCBI Taxonomy" id="444444"/>
    <lineage>
        <taxon>Bacteria</taxon>
        <taxon>Pseudomonadati</taxon>
        <taxon>Pseudomonadota</taxon>
        <taxon>Alphaproteobacteria</taxon>
        <taxon>Hyphomicrobiales</taxon>
        <taxon>Chelatococcaceae</taxon>
        <taxon>Chelatococcus</taxon>
    </lineage>
</organism>
<evidence type="ECO:0000256" key="9">
    <source>
        <dbReference type="ARBA" id="ARBA00022756"/>
    </source>
</evidence>
<name>A0AAC9JRP5_9HYPH</name>
<evidence type="ECO:0000256" key="3">
    <source>
        <dbReference type="ARBA" id="ARBA00012236"/>
    </source>
</evidence>
<sequence>MEWPMLETPTGEAEATGQAGTGQAGFWTLQQAQALHGLPFNDLIHGAHAVHRRHFDPNAIQLSRLLSIKTGGCPEDCGYCSQSARYDTGVKATRLMALEEVVAAARRAKAEGATRFCMGAAWRSPKPRDLARVAAMVEAVKALGLETCATLGMLTGEEAGALRAAGLDYYNHNVDTSPGFYGEIISTRTLEDRLATLANAREAGLKLCCGGIVGLGETLDDRLAMLVLLANLDPAPESVPLNLWNEVAGVPVAARAERPDAIAFARLVAVARIMMPQSVLRLSAGRQYMSDEAQALCFFAGANSLFLGETLLTTRNASEERDAALFARLGLTAMPAGEGVDADA</sequence>
<feature type="binding site" evidence="13 14">
    <location>
        <position position="208"/>
    </location>
    <ligand>
        <name>[2Fe-2S] cluster</name>
        <dbReference type="ChEBI" id="CHEBI:190135"/>
    </ligand>
</feature>
<proteinExistence type="inferred from homology"/>
<evidence type="ECO:0000313" key="17">
    <source>
        <dbReference type="EMBL" id="APF37241.1"/>
    </source>
</evidence>
<dbReference type="HAMAP" id="MF_01694">
    <property type="entry name" value="BioB"/>
    <property type="match status" value="1"/>
</dbReference>
<evidence type="ECO:0000256" key="13">
    <source>
        <dbReference type="HAMAP-Rule" id="MF_01694"/>
    </source>
</evidence>
<keyword evidence="10 13" id="KW-0408">Iron</keyword>
<dbReference type="NCBIfam" id="TIGR00433">
    <property type="entry name" value="bioB"/>
    <property type="match status" value="1"/>
</dbReference>
<dbReference type="SUPFAM" id="SSF102114">
    <property type="entry name" value="Radical SAM enzymes"/>
    <property type="match status" value="1"/>
</dbReference>
<dbReference type="SFLD" id="SFLDG01278">
    <property type="entry name" value="biotin_synthase_like"/>
    <property type="match status" value="1"/>
</dbReference>
<keyword evidence="18" id="KW-1185">Reference proteome</keyword>
<dbReference type="GO" id="GO:0009102">
    <property type="term" value="P:biotin biosynthetic process"/>
    <property type="evidence" value="ECO:0007669"/>
    <property type="project" value="UniProtKB-UniRule"/>
</dbReference>
<keyword evidence="6 13" id="KW-0949">S-adenosyl-L-methionine</keyword>
<dbReference type="Gene3D" id="3.20.20.70">
    <property type="entry name" value="Aldolase class I"/>
    <property type="match status" value="1"/>
</dbReference>
<dbReference type="GO" id="GO:0051537">
    <property type="term" value="F:2 iron, 2 sulfur cluster binding"/>
    <property type="evidence" value="ECO:0007669"/>
    <property type="project" value="UniProtKB-KW"/>
</dbReference>
<feature type="domain" description="Radical SAM core" evidence="16">
    <location>
        <begin position="58"/>
        <end position="286"/>
    </location>
</feature>
<dbReference type="CDD" id="cd01335">
    <property type="entry name" value="Radical_SAM"/>
    <property type="match status" value="1"/>
</dbReference>
<dbReference type="EC" id="2.8.1.6" evidence="3 13"/>
<comment type="subunit">
    <text evidence="13">Homodimer.</text>
</comment>
<keyword evidence="8 13" id="KW-0479">Metal-binding</keyword>
<feature type="binding site" evidence="13 14">
    <location>
        <position position="117"/>
    </location>
    <ligand>
        <name>[2Fe-2S] cluster</name>
        <dbReference type="ChEBI" id="CHEBI:190135"/>
    </ligand>
</feature>
<evidence type="ECO:0000256" key="15">
    <source>
        <dbReference type="SAM" id="MobiDB-lite"/>
    </source>
</evidence>
<dbReference type="GO" id="GO:0051539">
    <property type="term" value="F:4 iron, 4 sulfur cluster binding"/>
    <property type="evidence" value="ECO:0007669"/>
    <property type="project" value="UniProtKB-KW"/>
</dbReference>
<dbReference type="SMART" id="SM00729">
    <property type="entry name" value="Elp3"/>
    <property type="match status" value="1"/>
</dbReference>
<dbReference type="SFLD" id="SFLDF00272">
    <property type="entry name" value="biotin_synthase"/>
    <property type="match status" value="1"/>
</dbReference>
<dbReference type="PANTHER" id="PTHR22976:SF2">
    <property type="entry name" value="BIOTIN SYNTHASE, MITOCHONDRIAL"/>
    <property type="match status" value="1"/>
</dbReference>
<feature type="binding site" evidence="13 14">
    <location>
        <position position="80"/>
    </location>
    <ligand>
        <name>[4Fe-4S] cluster</name>
        <dbReference type="ChEBI" id="CHEBI:49883"/>
        <note>4Fe-4S-S-AdoMet</note>
    </ligand>
</feature>
<dbReference type="SFLD" id="SFLDS00029">
    <property type="entry name" value="Radical_SAM"/>
    <property type="match status" value="1"/>
</dbReference>
<dbReference type="InterPro" id="IPR002684">
    <property type="entry name" value="Biotin_synth/BioAB"/>
</dbReference>
<dbReference type="AlphaFoldDB" id="A0AAC9JRP5"/>
<dbReference type="GO" id="GO:0005506">
    <property type="term" value="F:iron ion binding"/>
    <property type="evidence" value="ECO:0007669"/>
    <property type="project" value="UniProtKB-UniRule"/>
</dbReference>
<dbReference type="SMART" id="SM00876">
    <property type="entry name" value="BATS"/>
    <property type="match status" value="1"/>
</dbReference>
<keyword evidence="9 13" id="KW-0093">Biotin biosynthesis</keyword>
<dbReference type="KEGG" id="cdq:BOQ54_07800"/>
<dbReference type="InterPro" id="IPR058240">
    <property type="entry name" value="rSAM_sf"/>
</dbReference>
<dbReference type="PROSITE" id="PS51918">
    <property type="entry name" value="RADICAL_SAM"/>
    <property type="match status" value="1"/>
</dbReference>
<comment type="cofactor">
    <cofactor evidence="13 14">
        <name>[4Fe-4S] cluster</name>
        <dbReference type="ChEBI" id="CHEBI:49883"/>
    </cofactor>
    <text evidence="13 14">Binds 1 [4Fe-4S] cluster. The cluster is coordinated with 3 cysteines and an exchangeable S-adenosyl-L-methionine.</text>
</comment>
<dbReference type="Pfam" id="PF04055">
    <property type="entry name" value="Radical_SAM"/>
    <property type="match status" value="1"/>
</dbReference>
<evidence type="ECO:0000256" key="7">
    <source>
        <dbReference type="ARBA" id="ARBA00022714"/>
    </source>
</evidence>
<dbReference type="SFLD" id="SFLDG01060">
    <property type="entry name" value="BATS_domain_containing"/>
    <property type="match status" value="1"/>
</dbReference>
<feature type="region of interest" description="Disordered" evidence="15">
    <location>
        <begin position="1"/>
        <end position="20"/>
    </location>
</feature>
<feature type="binding site" evidence="13 14">
    <location>
        <position position="148"/>
    </location>
    <ligand>
        <name>[2Fe-2S] cluster</name>
        <dbReference type="ChEBI" id="CHEBI:190135"/>
    </ligand>
</feature>
<evidence type="ECO:0000256" key="4">
    <source>
        <dbReference type="ARBA" id="ARBA00022485"/>
    </source>
</evidence>
<comment type="cofactor">
    <cofactor evidence="13">
        <name>[2Fe-2S] cluster</name>
        <dbReference type="ChEBI" id="CHEBI:190135"/>
    </cofactor>
    <text evidence="13">Binds 1 [2Fe-2S] cluster. The cluster is coordinated with 3 cysteines and 1 arginine.</text>
</comment>
<keyword evidence="7 13" id="KW-0001">2Fe-2S</keyword>
<dbReference type="InterPro" id="IPR010722">
    <property type="entry name" value="BATS_dom"/>
</dbReference>
<gene>
    <name evidence="13" type="primary">bioB</name>
    <name evidence="17" type="ORF">BOQ54_07800</name>
</gene>
<dbReference type="InterPro" id="IPR024177">
    <property type="entry name" value="Biotin_synthase"/>
</dbReference>
<comment type="function">
    <text evidence="13">Catalyzes the conversion of dethiobiotin (DTB) to biotin by the insertion of a sulfur atom into dethiobiotin via a radical-based mechanism.</text>
</comment>
<dbReference type="InterPro" id="IPR013785">
    <property type="entry name" value="Aldolase_TIM"/>
</dbReference>
<dbReference type="GO" id="GO:0004076">
    <property type="term" value="F:biotin synthase activity"/>
    <property type="evidence" value="ECO:0007669"/>
    <property type="project" value="UniProtKB-UniRule"/>
</dbReference>
<evidence type="ECO:0000256" key="12">
    <source>
        <dbReference type="ARBA" id="ARBA00051157"/>
    </source>
</evidence>
<keyword evidence="4 13" id="KW-0004">4Fe-4S</keyword>
<comment type="catalytic activity">
    <reaction evidence="12 13">
        <text>(4R,5S)-dethiobiotin + (sulfur carrier)-SH + 2 reduced [2Fe-2S]-[ferredoxin] + 2 S-adenosyl-L-methionine = (sulfur carrier)-H + biotin + 2 5'-deoxyadenosine + 2 L-methionine + 2 oxidized [2Fe-2S]-[ferredoxin]</text>
        <dbReference type="Rhea" id="RHEA:22060"/>
        <dbReference type="Rhea" id="RHEA-COMP:10000"/>
        <dbReference type="Rhea" id="RHEA-COMP:10001"/>
        <dbReference type="Rhea" id="RHEA-COMP:14737"/>
        <dbReference type="Rhea" id="RHEA-COMP:14739"/>
        <dbReference type="ChEBI" id="CHEBI:17319"/>
        <dbReference type="ChEBI" id="CHEBI:29917"/>
        <dbReference type="ChEBI" id="CHEBI:33737"/>
        <dbReference type="ChEBI" id="CHEBI:33738"/>
        <dbReference type="ChEBI" id="CHEBI:57586"/>
        <dbReference type="ChEBI" id="CHEBI:57844"/>
        <dbReference type="ChEBI" id="CHEBI:59789"/>
        <dbReference type="ChEBI" id="CHEBI:64428"/>
        <dbReference type="ChEBI" id="CHEBI:149473"/>
        <dbReference type="EC" id="2.8.1.6"/>
    </reaction>
</comment>
<evidence type="ECO:0000256" key="1">
    <source>
        <dbReference type="ARBA" id="ARBA00004942"/>
    </source>
</evidence>
<evidence type="ECO:0000256" key="11">
    <source>
        <dbReference type="ARBA" id="ARBA00023014"/>
    </source>
</evidence>